<evidence type="ECO:0000256" key="1">
    <source>
        <dbReference type="SAM" id="MobiDB-lite"/>
    </source>
</evidence>
<keyword evidence="3" id="KW-1185">Reference proteome</keyword>
<evidence type="ECO:0000313" key="3">
    <source>
        <dbReference type="Proteomes" id="UP001374535"/>
    </source>
</evidence>
<feature type="region of interest" description="Disordered" evidence="1">
    <location>
        <begin position="1"/>
        <end position="36"/>
    </location>
</feature>
<proteinExistence type="predicted"/>
<feature type="compositionally biased region" description="Basic and acidic residues" evidence="1">
    <location>
        <begin position="13"/>
        <end position="24"/>
    </location>
</feature>
<dbReference type="Proteomes" id="UP001374535">
    <property type="component" value="Chromosome 7"/>
</dbReference>
<organism evidence="2 3">
    <name type="scientific">Vigna mungo</name>
    <name type="common">Black gram</name>
    <name type="synonym">Phaseolus mungo</name>
    <dbReference type="NCBI Taxonomy" id="3915"/>
    <lineage>
        <taxon>Eukaryota</taxon>
        <taxon>Viridiplantae</taxon>
        <taxon>Streptophyta</taxon>
        <taxon>Embryophyta</taxon>
        <taxon>Tracheophyta</taxon>
        <taxon>Spermatophyta</taxon>
        <taxon>Magnoliopsida</taxon>
        <taxon>eudicotyledons</taxon>
        <taxon>Gunneridae</taxon>
        <taxon>Pentapetalae</taxon>
        <taxon>rosids</taxon>
        <taxon>fabids</taxon>
        <taxon>Fabales</taxon>
        <taxon>Fabaceae</taxon>
        <taxon>Papilionoideae</taxon>
        <taxon>50 kb inversion clade</taxon>
        <taxon>NPAAA clade</taxon>
        <taxon>indigoferoid/millettioid clade</taxon>
        <taxon>Phaseoleae</taxon>
        <taxon>Vigna</taxon>
    </lineage>
</organism>
<reference evidence="2 3" key="1">
    <citation type="journal article" date="2023" name="Life. Sci Alliance">
        <title>Evolutionary insights into 3D genome organization and epigenetic landscape of Vigna mungo.</title>
        <authorList>
            <person name="Junaid A."/>
            <person name="Singh B."/>
            <person name="Bhatia S."/>
        </authorList>
    </citation>
    <scope>NUCLEOTIDE SEQUENCE [LARGE SCALE GENOMIC DNA]</scope>
    <source>
        <strain evidence="2">Urdbean</strain>
    </source>
</reference>
<dbReference type="EMBL" id="CP144694">
    <property type="protein sequence ID" value="WVZ03388.1"/>
    <property type="molecule type" value="Genomic_DNA"/>
</dbReference>
<name>A0AAQ3N6W9_VIGMU</name>
<feature type="compositionally biased region" description="Polar residues" evidence="1">
    <location>
        <begin position="1"/>
        <end position="12"/>
    </location>
</feature>
<protein>
    <submittedName>
        <fullName evidence="2">Uncharacterized protein</fullName>
    </submittedName>
</protein>
<feature type="region of interest" description="Disordered" evidence="1">
    <location>
        <begin position="48"/>
        <end position="67"/>
    </location>
</feature>
<sequence length="229" mass="25105">MGNNMGNNNTSAIKEEDNLGEADKNGFQVDPNETSIAKDVAEKASIDINQPGKDTWQDEGHAENVKGKAQTITIDETKDEDSQDKTIGFASNHTTTVLENDSMKGDTHASDVNMDLRQHCDGPPAVLPSDVDTTVAAQWLRGENTTASRFCLRRWREDNFADGRRLSGGGTPAALVAGWNEVDFLTGGGGCRDDTKLIRALELGQWSLDVNREFFLRVCEMVRVEFAGR</sequence>
<dbReference type="AlphaFoldDB" id="A0AAQ3N6W9"/>
<feature type="compositionally biased region" description="Basic and acidic residues" evidence="1">
    <location>
        <begin position="55"/>
        <end position="66"/>
    </location>
</feature>
<evidence type="ECO:0000313" key="2">
    <source>
        <dbReference type="EMBL" id="WVZ03388.1"/>
    </source>
</evidence>
<gene>
    <name evidence="2" type="ORF">V8G54_024194</name>
</gene>
<accession>A0AAQ3N6W9</accession>